<protein>
    <submittedName>
        <fullName evidence="1">Uncharacterized protein</fullName>
    </submittedName>
</protein>
<keyword evidence="2" id="KW-1185">Reference proteome</keyword>
<organism evidence="1 2">
    <name type="scientific">Aeromonas phage phiAS5</name>
    <dbReference type="NCBI Taxonomy" id="879630"/>
    <lineage>
        <taxon>Viruses</taxon>
        <taxon>Duplodnaviria</taxon>
        <taxon>Heunggongvirae</taxon>
        <taxon>Uroviricota</taxon>
        <taxon>Caudoviricetes</taxon>
        <taxon>Pantevenvirales</taxon>
        <taxon>Straboviridae</taxon>
        <taxon>Chrysonvirus</taxon>
        <taxon>Chrysonvirus as5</taxon>
    </lineage>
</organism>
<dbReference type="EMBL" id="HM452126">
    <property type="protein sequence ID" value="ADM79932.1"/>
    <property type="molecule type" value="Genomic_DNA"/>
</dbReference>
<evidence type="ECO:0000313" key="2">
    <source>
        <dbReference type="Proteomes" id="UP000002236"/>
    </source>
</evidence>
<dbReference type="OrthoDB" id="27546at10239"/>
<dbReference type="RefSeq" id="YP_003969378.1">
    <property type="nucleotide sequence ID" value="NC_014636.1"/>
</dbReference>
<accession>E1A2I6</accession>
<evidence type="ECO:0000313" key="1">
    <source>
        <dbReference type="EMBL" id="ADM79932.1"/>
    </source>
</evidence>
<reference evidence="1 2" key="1">
    <citation type="journal article" date="2012" name="Vet. Microbiol.">
        <title>Complete genome sequence and characterization of a broad-host range T4-like bacteriophage phiAS5 infecting Aeromonas salmonicida subsp. salmonicida.</title>
        <authorList>
            <person name="Kim J.H."/>
            <person name="Son J.S."/>
            <person name="Choi Y.J."/>
            <person name="Choresca C.H.Jr."/>
            <person name="Shin S.P."/>
            <person name="Han J.E."/>
            <person name="Jun J.W."/>
            <person name="Park S.C."/>
        </authorList>
    </citation>
    <scope>NUCLEOTIDE SEQUENCE [LARGE SCALE GENOMIC DNA]</scope>
</reference>
<dbReference type="Proteomes" id="UP000002236">
    <property type="component" value="Segment"/>
</dbReference>
<dbReference type="KEGG" id="vg:9861496"/>
<proteinExistence type="predicted"/>
<dbReference type="GeneID" id="9861496"/>
<name>E1A2I6_9CAUD</name>
<gene>
    <name evidence="1" type="ORF">phiAS5_ORF0089</name>
</gene>
<sequence>MIQFTYDEAYKLRYDLNESAKINDPALQQDVRYILRRDIDNYVIMCQTLPMKTNPTLIIEDKWAVKLTEFYKMRKN</sequence>